<keyword evidence="1" id="KW-0472">Membrane</keyword>
<proteinExistence type="predicted"/>
<feature type="transmembrane region" description="Helical" evidence="1">
    <location>
        <begin position="273"/>
        <end position="295"/>
    </location>
</feature>
<sequence length="375" mass="42886">MVSPLTLVLTKIFVKGFYRVHAGLLLFFFVTLLTYGFFINVLNETHLIPSDRILYNLILVLTLLSSPIMVIVVFVAWFFYTLKSWDYVLGQMATPANEFLYYSSTAITRRGQAGSWFVVQLLISVPMITYALFSIVVGAVYHYYVVPVLIVLYIVVLSGVSAGVYVYVINRRIKSNKGSWLSGLVRGWNKPFFSLFLYAVMDKLKVAFVVTKLVSALAIIGGFHILSDVREDTRAAGMVTLGFVMAHALLLYQSYRFEHTALRFSLNFPYRKIYVYASWGLTYVLLTLPEILWLFTRFEAGLASGLLIFNVSAGLLLRSMLYRTALDIKKFIYAVFYFFILSFAAIVLKLLWPLVIVTLTTSWIVFQKHYYKQIP</sequence>
<dbReference type="AlphaFoldDB" id="A0A1M5JM71"/>
<dbReference type="STRING" id="947013.SAMN04488109_0160"/>
<feature type="transmembrane region" description="Helical" evidence="1">
    <location>
        <begin position="150"/>
        <end position="169"/>
    </location>
</feature>
<feature type="transmembrane region" description="Helical" evidence="1">
    <location>
        <begin position="116"/>
        <end position="144"/>
    </location>
</feature>
<gene>
    <name evidence="2" type="ORF">SAMN04488109_0160</name>
</gene>
<keyword evidence="3" id="KW-1185">Reference proteome</keyword>
<dbReference type="EMBL" id="FQWQ01000001">
    <property type="protein sequence ID" value="SHG41677.1"/>
    <property type="molecule type" value="Genomic_DNA"/>
</dbReference>
<feature type="transmembrane region" description="Helical" evidence="1">
    <location>
        <begin position="54"/>
        <end position="79"/>
    </location>
</feature>
<feature type="transmembrane region" description="Helical" evidence="1">
    <location>
        <begin position="233"/>
        <end position="252"/>
    </location>
</feature>
<keyword evidence="1" id="KW-1133">Transmembrane helix</keyword>
<dbReference type="Proteomes" id="UP000184212">
    <property type="component" value="Unassembled WGS sequence"/>
</dbReference>
<accession>A0A1M5JM71</accession>
<evidence type="ECO:0000313" key="2">
    <source>
        <dbReference type="EMBL" id="SHG41677.1"/>
    </source>
</evidence>
<keyword evidence="1" id="KW-0812">Transmembrane</keyword>
<evidence type="ECO:0000313" key="3">
    <source>
        <dbReference type="Proteomes" id="UP000184212"/>
    </source>
</evidence>
<feature type="transmembrane region" description="Helical" evidence="1">
    <location>
        <begin position="301"/>
        <end position="319"/>
    </location>
</feature>
<protein>
    <submittedName>
        <fullName evidence="2">Uncharacterized protein</fullName>
    </submittedName>
</protein>
<evidence type="ECO:0000256" key="1">
    <source>
        <dbReference type="SAM" id="Phobius"/>
    </source>
</evidence>
<feature type="transmembrane region" description="Helical" evidence="1">
    <location>
        <begin position="20"/>
        <end position="42"/>
    </location>
</feature>
<feature type="transmembrane region" description="Helical" evidence="1">
    <location>
        <begin position="331"/>
        <end position="352"/>
    </location>
</feature>
<name>A0A1M5JM71_9BACT</name>
<reference evidence="2 3" key="1">
    <citation type="submission" date="2016-11" db="EMBL/GenBank/DDBJ databases">
        <authorList>
            <person name="Jaros S."/>
            <person name="Januszkiewicz K."/>
            <person name="Wedrychowicz H."/>
        </authorList>
    </citation>
    <scope>NUCLEOTIDE SEQUENCE [LARGE SCALE GENOMIC DNA]</scope>
    <source>
        <strain evidence="2 3">DSM 24574</strain>
    </source>
</reference>
<feature type="transmembrane region" description="Helical" evidence="1">
    <location>
        <begin position="206"/>
        <end position="227"/>
    </location>
</feature>
<organism evidence="2 3">
    <name type="scientific">Chryseolinea serpens</name>
    <dbReference type="NCBI Taxonomy" id="947013"/>
    <lineage>
        <taxon>Bacteria</taxon>
        <taxon>Pseudomonadati</taxon>
        <taxon>Bacteroidota</taxon>
        <taxon>Cytophagia</taxon>
        <taxon>Cytophagales</taxon>
        <taxon>Fulvivirgaceae</taxon>
        <taxon>Chryseolinea</taxon>
    </lineage>
</organism>